<dbReference type="InterPro" id="IPR008920">
    <property type="entry name" value="TF_FadR/GntR_C"/>
</dbReference>
<keyword evidence="1" id="KW-0805">Transcription regulation</keyword>
<dbReference type="Pfam" id="PF07729">
    <property type="entry name" value="FCD"/>
    <property type="match status" value="1"/>
</dbReference>
<evidence type="ECO:0000259" key="5">
    <source>
        <dbReference type="PROSITE" id="PS50949"/>
    </source>
</evidence>
<dbReference type="PRINTS" id="PR00035">
    <property type="entry name" value="HTHGNTR"/>
</dbReference>
<dbReference type="PANTHER" id="PTHR43537">
    <property type="entry name" value="TRANSCRIPTIONAL REGULATOR, GNTR FAMILY"/>
    <property type="match status" value="1"/>
</dbReference>
<evidence type="ECO:0000256" key="1">
    <source>
        <dbReference type="ARBA" id="ARBA00023015"/>
    </source>
</evidence>
<dbReference type="Gene3D" id="1.10.10.10">
    <property type="entry name" value="Winged helix-like DNA-binding domain superfamily/Winged helix DNA-binding domain"/>
    <property type="match status" value="1"/>
</dbReference>
<comment type="caution">
    <text evidence="6">The sequence shown here is derived from an EMBL/GenBank/DDBJ whole genome shotgun (WGS) entry which is preliminary data.</text>
</comment>
<keyword evidence="7" id="KW-1185">Reference proteome</keyword>
<dbReference type="AlphaFoldDB" id="A0A940MBU4"/>
<evidence type="ECO:0000256" key="2">
    <source>
        <dbReference type="ARBA" id="ARBA00023125"/>
    </source>
</evidence>
<evidence type="ECO:0000313" key="7">
    <source>
        <dbReference type="Proteomes" id="UP000670475"/>
    </source>
</evidence>
<proteinExistence type="predicted"/>
<dbReference type="InterPro" id="IPR036388">
    <property type="entry name" value="WH-like_DNA-bd_sf"/>
</dbReference>
<dbReference type="Gene3D" id="1.20.120.530">
    <property type="entry name" value="GntR ligand-binding domain-like"/>
    <property type="match status" value="1"/>
</dbReference>
<dbReference type="PROSITE" id="PS50949">
    <property type="entry name" value="HTH_GNTR"/>
    <property type="match status" value="1"/>
</dbReference>
<sequence length="309" mass="32881">MVRKQDLKFAEARTGWQAEPGRSGEGGDRVVHEERPGTQPDADASPGRGGLGTLRVPSAVDQVADRLLTAIALGEFSVGERLPAERELAAILGVSRPTVRAAVARLRDIGCLDVTRGRAGGHYVRSGWREESAPAVRRTLEPRWEQTKALLDARGLVESLIARTAAERRDARDIERMTAALAEYTEAATAPATGPGAGPGAGPAAGTRIRRSDAALHHAITRAAKNEPLALYSRQLLRDISAGFPIEPYRGNATERALADHRALTDAVVAGDGDTAASVAARHFDLTEQALRAALERSLRPADRPAPEA</sequence>
<organism evidence="6 7">
    <name type="scientific">Streptomyces montanisoli</name>
    <dbReference type="NCBI Taxonomy" id="2798581"/>
    <lineage>
        <taxon>Bacteria</taxon>
        <taxon>Bacillati</taxon>
        <taxon>Actinomycetota</taxon>
        <taxon>Actinomycetes</taxon>
        <taxon>Kitasatosporales</taxon>
        <taxon>Streptomycetaceae</taxon>
        <taxon>Streptomyces</taxon>
    </lineage>
</organism>
<reference evidence="6" key="1">
    <citation type="submission" date="2021-03" db="EMBL/GenBank/DDBJ databases">
        <title>Whole genome sequence of Streptomyces bomunensis MMS17-BM035.</title>
        <authorList>
            <person name="Lee J.H."/>
        </authorList>
    </citation>
    <scope>NUCLEOTIDE SEQUENCE</scope>
    <source>
        <strain evidence="6">MMS17-BM035</strain>
    </source>
</reference>
<evidence type="ECO:0000313" key="6">
    <source>
        <dbReference type="EMBL" id="MBP0457145.1"/>
    </source>
</evidence>
<name>A0A940MBU4_9ACTN</name>
<feature type="compositionally biased region" description="Basic and acidic residues" evidence="4">
    <location>
        <begin position="25"/>
        <end position="36"/>
    </location>
</feature>
<dbReference type="Pfam" id="PF00392">
    <property type="entry name" value="GntR"/>
    <property type="match status" value="1"/>
</dbReference>
<evidence type="ECO:0000256" key="3">
    <source>
        <dbReference type="ARBA" id="ARBA00023163"/>
    </source>
</evidence>
<feature type="domain" description="HTH gntR-type" evidence="5">
    <location>
        <begin position="57"/>
        <end position="127"/>
    </location>
</feature>
<dbReference type="InterPro" id="IPR000524">
    <property type="entry name" value="Tscrpt_reg_HTH_GntR"/>
</dbReference>
<dbReference type="InterPro" id="IPR011711">
    <property type="entry name" value="GntR_C"/>
</dbReference>
<dbReference type="Proteomes" id="UP000670475">
    <property type="component" value="Unassembled WGS sequence"/>
</dbReference>
<dbReference type="SUPFAM" id="SSF46785">
    <property type="entry name" value="Winged helix' DNA-binding domain"/>
    <property type="match status" value="1"/>
</dbReference>
<keyword evidence="2" id="KW-0238">DNA-binding</keyword>
<dbReference type="EMBL" id="JAGIQL010000016">
    <property type="protein sequence ID" value="MBP0457145.1"/>
    <property type="molecule type" value="Genomic_DNA"/>
</dbReference>
<dbReference type="SMART" id="SM00345">
    <property type="entry name" value="HTH_GNTR"/>
    <property type="match status" value="1"/>
</dbReference>
<dbReference type="PANTHER" id="PTHR43537:SF24">
    <property type="entry name" value="GLUCONATE OPERON TRANSCRIPTIONAL REPRESSOR"/>
    <property type="match status" value="1"/>
</dbReference>
<dbReference type="GO" id="GO:0003677">
    <property type="term" value="F:DNA binding"/>
    <property type="evidence" value="ECO:0007669"/>
    <property type="project" value="UniProtKB-KW"/>
</dbReference>
<accession>A0A940MBU4</accession>
<gene>
    <name evidence="6" type="ORF">JFN87_06480</name>
</gene>
<dbReference type="InterPro" id="IPR036390">
    <property type="entry name" value="WH_DNA-bd_sf"/>
</dbReference>
<dbReference type="SUPFAM" id="SSF48008">
    <property type="entry name" value="GntR ligand-binding domain-like"/>
    <property type="match status" value="1"/>
</dbReference>
<evidence type="ECO:0000256" key="4">
    <source>
        <dbReference type="SAM" id="MobiDB-lite"/>
    </source>
</evidence>
<dbReference type="SMART" id="SM00895">
    <property type="entry name" value="FCD"/>
    <property type="match status" value="1"/>
</dbReference>
<keyword evidence="3" id="KW-0804">Transcription</keyword>
<protein>
    <submittedName>
        <fullName evidence="6">FadR family transcriptional regulator</fullName>
    </submittedName>
</protein>
<dbReference type="GO" id="GO:0003700">
    <property type="term" value="F:DNA-binding transcription factor activity"/>
    <property type="evidence" value="ECO:0007669"/>
    <property type="project" value="InterPro"/>
</dbReference>
<feature type="compositionally biased region" description="Basic and acidic residues" evidence="4">
    <location>
        <begin position="1"/>
        <end position="11"/>
    </location>
</feature>
<dbReference type="CDD" id="cd07377">
    <property type="entry name" value="WHTH_GntR"/>
    <property type="match status" value="1"/>
</dbReference>
<feature type="region of interest" description="Disordered" evidence="4">
    <location>
        <begin position="1"/>
        <end position="53"/>
    </location>
</feature>